<dbReference type="Pfam" id="PF08031">
    <property type="entry name" value="BBE"/>
    <property type="match status" value="1"/>
</dbReference>
<sequence>MSGTLTARWIPLNNSLNPVWRDAALHLVAAQGWDDSDAPEIIDAAVDRLMYTSLEALRELDPTSGAYLNELRLCSQRSQASTFEPGWQTSFFGVNYPLLRFIKARYDPNDLLWCPNCVGSEGWVQQEEETLCRAFRPL</sequence>
<feature type="domain" description="Berberine/berberine-like" evidence="1">
    <location>
        <begin position="82"/>
        <end position="116"/>
    </location>
</feature>
<accession>A0A135UJ37</accession>
<dbReference type="STRING" id="1209931.A0A135UJ37"/>
<evidence type="ECO:0000313" key="3">
    <source>
        <dbReference type="Proteomes" id="UP000070121"/>
    </source>
</evidence>
<gene>
    <name evidence="2" type="ORF">CSAL01_05702</name>
</gene>
<dbReference type="GO" id="GO:0050660">
    <property type="term" value="F:flavin adenine dinucleotide binding"/>
    <property type="evidence" value="ECO:0007669"/>
    <property type="project" value="InterPro"/>
</dbReference>
<dbReference type="InterPro" id="IPR012951">
    <property type="entry name" value="BBE"/>
</dbReference>
<dbReference type="EMBL" id="JFFI01001386">
    <property type="protein sequence ID" value="KXH60421.1"/>
    <property type="molecule type" value="Genomic_DNA"/>
</dbReference>
<dbReference type="AlphaFoldDB" id="A0A135UJ37"/>
<dbReference type="Proteomes" id="UP000070121">
    <property type="component" value="Unassembled WGS sequence"/>
</dbReference>
<evidence type="ECO:0000259" key="1">
    <source>
        <dbReference type="Pfam" id="PF08031"/>
    </source>
</evidence>
<evidence type="ECO:0000313" key="2">
    <source>
        <dbReference type="EMBL" id="KXH60421.1"/>
    </source>
</evidence>
<proteinExistence type="predicted"/>
<comment type="caution">
    <text evidence="2">The sequence shown here is derived from an EMBL/GenBank/DDBJ whole genome shotgun (WGS) entry which is preliminary data.</text>
</comment>
<dbReference type="Gene3D" id="3.30.465.10">
    <property type="match status" value="1"/>
</dbReference>
<organism evidence="2 3">
    <name type="scientific">Colletotrichum salicis</name>
    <dbReference type="NCBI Taxonomy" id="1209931"/>
    <lineage>
        <taxon>Eukaryota</taxon>
        <taxon>Fungi</taxon>
        <taxon>Dikarya</taxon>
        <taxon>Ascomycota</taxon>
        <taxon>Pezizomycotina</taxon>
        <taxon>Sordariomycetes</taxon>
        <taxon>Hypocreomycetidae</taxon>
        <taxon>Glomerellales</taxon>
        <taxon>Glomerellaceae</taxon>
        <taxon>Colletotrichum</taxon>
        <taxon>Colletotrichum acutatum species complex</taxon>
    </lineage>
</organism>
<dbReference type="GO" id="GO:0016491">
    <property type="term" value="F:oxidoreductase activity"/>
    <property type="evidence" value="ECO:0007669"/>
    <property type="project" value="InterPro"/>
</dbReference>
<dbReference type="Gene3D" id="3.40.462.20">
    <property type="match status" value="1"/>
</dbReference>
<dbReference type="OrthoDB" id="9983560at2759"/>
<dbReference type="InterPro" id="IPR016169">
    <property type="entry name" value="FAD-bd_PCMH_sub2"/>
</dbReference>
<keyword evidence="3" id="KW-1185">Reference proteome</keyword>
<reference evidence="2 3" key="1">
    <citation type="submission" date="2014-02" db="EMBL/GenBank/DDBJ databases">
        <title>The genome sequence of Colletotrichum salicis CBS 607.94.</title>
        <authorList>
            <person name="Baroncelli R."/>
            <person name="Thon M.R."/>
        </authorList>
    </citation>
    <scope>NUCLEOTIDE SEQUENCE [LARGE SCALE GENOMIC DNA]</scope>
    <source>
        <strain evidence="2 3">CBS 607.94</strain>
    </source>
</reference>
<name>A0A135UJ37_9PEZI</name>
<protein>
    <recommendedName>
        <fullName evidence="1">Berberine/berberine-like domain-containing protein</fullName>
    </recommendedName>
</protein>